<sequence length="416" mass="47061">MGVASKEEEDREEKRTVPEITLRPFTLSDVDGFMTWATDDRVMRFSRRPTCTTKDECLTHMKDLIMPHPWCRAICIEDDGRPVGLVSVTPAPGADVHRASIGFGVAYDYWGRGIATAAVKKAASAVFEEWPLLERLDAIAEQNAPLPHDSFKSLLCLLRRSSCFVLPQLHARILKSRHSQHPFLLAFAYAYLASDNLPPPVFLWNETIKGRSRNGRFREAVDVYDRMLARGVRPDEFTFTFVLPACTDARSASEGRRVHGNVLSFGVRLQRLRRNRARRYVWEVWLVPISVPCNEEDGFANKSCGPVWRSMSLGCSSGRLDEAEEFIGNMDVELDAGVRGGLLYAFKIYGQVDIELDIKASWMEFDRDWKGCVSRVYVSETKCVLSKLDEEHKEDMLCSHSERLAIAFGILLSTGD</sequence>
<dbReference type="Gene3D" id="1.25.40.10">
    <property type="entry name" value="Tetratricopeptide repeat domain"/>
    <property type="match status" value="1"/>
</dbReference>
<reference evidence="4 5" key="1">
    <citation type="journal article" date="2014" name="Agronomy (Basel)">
        <title>A Draft Genome Sequence for Ensete ventricosum, the Drought-Tolerant Tree Against Hunger.</title>
        <authorList>
            <person name="Harrison J."/>
            <person name="Moore K.A."/>
            <person name="Paszkiewicz K."/>
            <person name="Jones T."/>
            <person name="Grant M."/>
            <person name="Ambacheew D."/>
            <person name="Muzemil S."/>
            <person name="Studholme D.J."/>
        </authorList>
    </citation>
    <scope>NUCLEOTIDE SEQUENCE [LARGE SCALE GENOMIC DNA]</scope>
</reference>
<dbReference type="EMBL" id="AMZH03010286">
    <property type="protein sequence ID" value="RRT55033.1"/>
    <property type="molecule type" value="Genomic_DNA"/>
</dbReference>
<evidence type="ECO:0000313" key="5">
    <source>
        <dbReference type="Proteomes" id="UP000287651"/>
    </source>
</evidence>
<dbReference type="PANTHER" id="PTHR46067">
    <property type="entry name" value="ACYL-COA N-ACYLTRANSFERASES (NAT) SUPERFAMILY PROTEIN"/>
    <property type="match status" value="1"/>
</dbReference>
<dbReference type="InterPro" id="IPR011990">
    <property type="entry name" value="TPR-like_helical_dom_sf"/>
</dbReference>
<feature type="repeat" description="PPR" evidence="2">
    <location>
        <begin position="200"/>
        <end position="234"/>
    </location>
</feature>
<evidence type="ECO:0000256" key="2">
    <source>
        <dbReference type="PROSITE-ProRule" id="PRU00708"/>
    </source>
</evidence>
<evidence type="ECO:0000313" key="4">
    <source>
        <dbReference type="EMBL" id="RRT55033.1"/>
    </source>
</evidence>
<dbReference type="GO" id="GO:0008270">
    <property type="term" value="F:zinc ion binding"/>
    <property type="evidence" value="ECO:0007669"/>
    <property type="project" value="InterPro"/>
</dbReference>
<proteinExistence type="predicted"/>
<dbReference type="Proteomes" id="UP000287651">
    <property type="component" value="Unassembled WGS sequence"/>
</dbReference>
<dbReference type="Pfam" id="PF13302">
    <property type="entry name" value="Acetyltransf_3"/>
    <property type="match status" value="1"/>
</dbReference>
<feature type="domain" description="N-acetyltransferase" evidence="3">
    <location>
        <begin position="20"/>
        <end position="230"/>
    </location>
</feature>
<dbReference type="InterPro" id="IPR000182">
    <property type="entry name" value="GNAT_dom"/>
</dbReference>
<evidence type="ECO:0000256" key="1">
    <source>
        <dbReference type="ARBA" id="ARBA00022737"/>
    </source>
</evidence>
<accession>A0A426YTG4</accession>
<dbReference type="AlphaFoldDB" id="A0A426YTG4"/>
<dbReference type="InterPro" id="IPR002885">
    <property type="entry name" value="PPR_rpt"/>
</dbReference>
<dbReference type="SUPFAM" id="SSF55729">
    <property type="entry name" value="Acyl-CoA N-acyltransferases (Nat)"/>
    <property type="match status" value="1"/>
</dbReference>
<protein>
    <recommendedName>
        <fullName evidence="3">N-acetyltransferase domain-containing protein</fullName>
    </recommendedName>
</protein>
<evidence type="ECO:0000259" key="3">
    <source>
        <dbReference type="PROSITE" id="PS51186"/>
    </source>
</evidence>
<dbReference type="InterPro" id="IPR032867">
    <property type="entry name" value="DYW_dom"/>
</dbReference>
<organism evidence="4 5">
    <name type="scientific">Ensete ventricosum</name>
    <name type="common">Abyssinian banana</name>
    <name type="synonym">Musa ensete</name>
    <dbReference type="NCBI Taxonomy" id="4639"/>
    <lineage>
        <taxon>Eukaryota</taxon>
        <taxon>Viridiplantae</taxon>
        <taxon>Streptophyta</taxon>
        <taxon>Embryophyta</taxon>
        <taxon>Tracheophyta</taxon>
        <taxon>Spermatophyta</taxon>
        <taxon>Magnoliopsida</taxon>
        <taxon>Liliopsida</taxon>
        <taxon>Zingiberales</taxon>
        <taxon>Musaceae</taxon>
        <taxon>Ensete</taxon>
    </lineage>
</organism>
<name>A0A426YTG4_ENSVE</name>
<dbReference type="GO" id="GO:0016747">
    <property type="term" value="F:acyltransferase activity, transferring groups other than amino-acyl groups"/>
    <property type="evidence" value="ECO:0007669"/>
    <property type="project" value="InterPro"/>
</dbReference>
<keyword evidence="1" id="KW-0677">Repeat</keyword>
<dbReference type="Gene3D" id="3.40.630.30">
    <property type="match status" value="1"/>
</dbReference>
<comment type="caution">
    <text evidence="4">The sequence shown here is derived from an EMBL/GenBank/DDBJ whole genome shotgun (WGS) entry which is preliminary data.</text>
</comment>
<gene>
    <name evidence="4" type="ORF">B296_00022169</name>
</gene>
<dbReference type="NCBIfam" id="TIGR00756">
    <property type="entry name" value="PPR"/>
    <property type="match status" value="1"/>
</dbReference>
<dbReference type="Pfam" id="PF13041">
    <property type="entry name" value="PPR_2"/>
    <property type="match status" value="1"/>
</dbReference>
<dbReference type="InterPro" id="IPR016181">
    <property type="entry name" value="Acyl_CoA_acyltransferase"/>
</dbReference>
<dbReference type="CDD" id="cd04301">
    <property type="entry name" value="NAT_SF"/>
    <property type="match status" value="1"/>
</dbReference>
<dbReference type="PROSITE" id="PS51186">
    <property type="entry name" value="GNAT"/>
    <property type="match status" value="1"/>
</dbReference>
<dbReference type="PROSITE" id="PS51375">
    <property type="entry name" value="PPR"/>
    <property type="match status" value="1"/>
</dbReference>
<dbReference type="Pfam" id="PF14432">
    <property type="entry name" value="DYW_deaminase"/>
    <property type="match status" value="1"/>
</dbReference>
<dbReference type="PANTHER" id="PTHR46067:SF16">
    <property type="entry name" value="N-ACETYLTRANSFERASE DOMAIN-CONTAINING PROTEIN"/>
    <property type="match status" value="1"/>
</dbReference>